<name>X0T1S9_9ZZZZ</name>
<comment type="caution">
    <text evidence="1">The sequence shown here is derived from an EMBL/GenBank/DDBJ whole genome shotgun (WGS) entry which is preliminary data.</text>
</comment>
<dbReference type="EMBL" id="BARS01016430">
    <property type="protein sequence ID" value="GAF87209.1"/>
    <property type="molecule type" value="Genomic_DNA"/>
</dbReference>
<gene>
    <name evidence="1" type="ORF">S01H1_27045</name>
</gene>
<organism evidence="1">
    <name type="scientific">marine sediment metagenome</name>
    <dbReference type="NCBI Taxonomy" id="412755"/>
    <lineage>
        <taxon>unclassified sequences</taxon>
        <taxon>metagenomes</taxon>
        <taxon>ecological metagenomes</taxon>
    </lineage>
</organism>
<accession>X0T1S9</accession>
<reference evidence="1" key="1">
    <citation type="journal article" date="2014" name="Front. Microbiol.">
        <title>High frequency of phylogenetically diverse reductive dehalogenase-homologous genes in deep subseafloor sedimentary metagenomes.</title>
        <authorList>
            <person name="Kawai M."/>
            <person name="Futagami T."/>
            <person name="Toyoda A."/>
            <person name="Takaki Y."/>
            <person name="Nishi S."/>
            <person name="Hori S."/>
            <person name="Arai W."/>
            <person name="Tsubouchi T."/>
            <person name="Morono Y."/>
            <person name="Uchiyama I."/>
            <person name="Ito T."/>
            <person name="Fujiyama A."/>
            <person name="Inagaki F."/>
            <person name="Takami H."/>
        </authorList>
    </citation>
    <scope>NUCLEOTIDE SEQUENCE</scope>
    <source>
        <strain evidence="1">Expedition CK06-06</strain>
    </source>
</reference>
<protein>
    <submittedName>
        <fullName evidence="1">Uncharacterized protein</fullName>
    </submittedName>
</protein>
<proteinExistence type="predicted"/>
<dbReference type="AlphaFoldDB" id="X0T1S9"/>
<evidence type="ECO:0000313" key="1">
    <source>
        <dbReference type="EMBL" id="GAF87209.1"/>
    </source>
</evidence>
<sequence>MTLLRHYDEITGTVGCAGHGGNCTHPAVQTIRMACVPYSQESDQIKRGSVRYEFVGICEGHWKAHFPARAKWIPQRHIQGVS</sequence>